<name>A0A0E3JSI4_CLOSL</name>
<dbReference type="STRING" id="1548.CSCA_5273"/>
<dbReference type="HOGENOM" id="CLU_139758_0_0_9"/>
<dbReference type="AlphaFoldDB" id="A0A0E3JSI4"/>
<dbReference type="InterPro" id="IPR010254">
    <property type="entry name" value="B12-dep_deHydtase_bsu"/>
</dbReference>
<dbReference type="RefSeq" id="WP_029160586.1">
    <property type="nucleotide sequence ID" value="NZ_CP009933.1"/>
</dbReference>
<protein>
    <submittedName>
        <fullName evidence="1">Propanediol dehydratase reactivation protein PduH</fullName>
    </submittedName>
</protein>
<dbReference type="Proteomes" id="UP000033115">
    <property type="component" value="Chromosome"/>
</dbReference>
<gene>
    <name evidence="1" type="ORF">CSCA_5273</name>
</gene>
<evidence type="ECO:0000313" key="1">
    <source>
        <dbReference type="EMBL" id="AKA72398.1"/>
    </source>
</evidence>
<dbReference type="Pfam" id="PF02288">
    <property type="entry name" value="Dehydratase_MU"/>
    <property type="match status" value="1"/>
</dbReference>
<dbReference type="SUPFAM" id="SSF52968">
    <property type="entry name" value="B12-dependent dehydatase associated subunit"/>
    <property type="match status" value="1"/>
</dbReference>
<proteinExistence type="predicted"/>
<evidence type="ECO:0000313" key="2">
    <source>
        <dbReference type="Proteomes" id="UP000033115"/>
    </source>
</evidence>
<dbReference type="Gene3D" id="3.40.50.10150">
    <property type="entry name" value="B12-dependent dehydatase associated subunit"/>
    <property type="match status" value="1"/>
</dbReference>
<sequence>MVNEVLDRPSILVYVENEQESLFKEILAGIEEEGIPYDLIKKPIEKKNFVEKIYSLCHKSRMGIAVGVQESTVVLHYNKLKEDKPLLDIKLNFYEKGKARKIGSNAARLYKAMPFKDVNESNEADVELIEKISAAVMDILKNR</sequence>
<accession>A0A0E3JSI4</accession>
<keyword evidence="2" id="KW-1185">Reference proteome</keyword>
<dbReference type="KEGG" id="csq:CSCA_5273"/>
<organism evidence="1 2">
    <name type="scientific">Clostridium scatologenes</name>
    <dbReference type="NCBI Taxonomy" id="1548"/>
    <lineage>
        <taxon>Bacteria</taxon>
        <taxon>Bacillati</taxon>
        <taxon>Bacillota</taxon>
        <taxon>Clostridia</taxon>
        <taxon>Eubacteriales</taxon>
        <taxon>Clostridiaceae</taxon>
        <taxon>Clostridium</taxon>
    </lineage>
</organism>
<reference evidence="1 2" key="1">
    <citation type="journal article" date="2015" name="J. Biotechnol.">
        <title>Complete genome sequence of a malodorant-producing acetogen, Clostridium scatologenes ATCC 25775(T).</title>
        <authorList>
            <person name="Zhu Z."/>
            <person name="Guo T."/>
            <person name="Zheng H."/>
            <person name="Song T."/>
            <person name="Ouyang P."/>
            <person name="Xie J."/>
        </authorList>
    </citation>
    <scope>NUCLEOTIDE SEQUENCE [LARGE SCALE GENOMIC DNA]</scope>
    <source>
        <strain evidence="1 2">ATCC 25775</strain>
    </source>
</reference>
<dbReference type="InterPro" id="IPR003208">
    <property type="entry name" value="Dehydtase/Dehydtase_re"/>
</dbReference>
<dbReference type="EMBL" id="CP009933">
    <property type="protein sequence ID" value="AKA72398.1"/>
    <property type="molecule type" value="Genomic_DNA"/>
</dbReference>